<protein>
    <submittedName>
        <fullName evidence="1">Uncharacterized protein</fullName>
    </submittedName>
</protein>
<sequence>MAWIEATGGAADRVLRQDLTRLKNGVSEREAIGRKDSGAPSTLVVAMCLFDQVGIDKDISFSITCIPSQRQARKMPTCDALSGKTMG</sequence>
<reference evidence="1 2" key="1">
    <citation type="submission" date="2015-01" db="EMBL/GenBank/DDBJ databases">
        <title>The Genome Sequence of Cladophialophora immunda CBS83496.</title>
        <authorList>
            <consortium name="The Broad Institute Genomics Platform"/>
            <person name="Cuomo C."/>
            <person name="de Hoog S."/>
            <person name="Gorbushina A."/>
            <person name="Stielow B."/>
            <person name="Teixiera M."/>
            <person name="Abouelleil A."/>
            <person name="Chapman S.B."/>
            <person name="Priest M."/>
            <person name="Young S.K."/>
            <person name="Wortman J."/>
            <person name="Nusbaum C."/>
            <person name="Birren B."/>
        </authorList>
    </citation>
    <scope>NUCLEOTIDE SEQUENCE [LARGE SCALE GENOMIC DNA]</scope>
    <source>
        <strain evidence="1 2">CBS 83496</strain>
    </source>
</reference>
<evidence type="ECO:0000313" key="2">
    <source>
        <dbReference type="Proteomes" id="UP000054466"/>
    </source>
</evidence>
<proteinExistence type="predicted"/>
<keyword evidence="2" id="KW-1185">Reference proteome</keyword>
<dbReference type="AlphaFoldDB" id="A0A0D2CQK4"/>
<dbReference type="GeneID" id="27343019"/>
<dbReference type="RefSeq" id="XP_016252481.1">
    <property type="nucleotide sequence ID" value="XM_016390579.1"/>
</dbReference>
<name>A0A0D2CQK4_9EURO</name>
<dbReference type="HOGENOM" id="CLU_2483171_0_0_1"/>
<evidence type="ECO:0000313" key="1">
    <source>
        <dbReference type="EMBL" id="KIW32265.1"/>
    </source>
</evidence>
<dbReference type="VEuPathDB" id="FungiDB:PV07_03825"/>
<dbReference type="Proteomes" id="UP000054466">
    <property type="component" value="Unassembled WGS sequence"/>
</dbReference>
<gene>
    <name evidence="1" type="ORF">PV07_03825</name>
</gene>
<organism evidence="1 2">
    <name type="scientific">Cladophialophora immunda</name>
    <dbReference type="NCBI Taxonomy" id="569365"/>
    <lineage>
        <taxon>Eukaryota</taxon>
        <taxon>Fungi</taxon>
        <taxon>Dikarya</taxon>
        <taxon>Ascomycota</taxon>
        <taxon>Pezizomycotina</taxon>
        <taxon>Eurotiomycetes</taxon>
        <taxon>Chaetothyriomycetidae</taxon>
        <taxon>Chaetothyriales</taxon>
        <taxon>Herpotrichiellaceae</taxon>
        <taxon>Cladophialophora</taxon>
    </lineage>
</organism>
<accession>A0A0D2CQK4</accession>
<dbReference type="EMBL" id="KN847041">
    <property type="protein sequence ID" value="KIW32265.1"/>
    <property type="molecule type" value="Genomic_DNA"/>
</dbReference>